<keyword evidence="12" id="KW-1185">Reference proteome</keyword>
<comment type="subcellular location">
    <subcellularLocation>
        <location evidence="1">Cell inner membrane</location>
        <topology evidence="1">Single-pass membrane protein</topology>
        <orientation evidence="1">Periplasmic side</orientation>
    </subcellularLocation>
</comment>
<evidence type="ECO:0000256" key="8">
    <source>
        <dbReference type="ARBA" id="ARBA00022989"/>
    </source>
</evidence>
<evidence type="ECO:0000256" key="2">
    <source>
        <dbReference type="ARBA" id="ARBA00006555"/>
    </source>
</evidence>
<dbReference type="InterPro" id="IPR037682">
    <property type="entry name" value="TonB_C"/>
</dbReference>
<proteinExistence type="inferred from homology"/>
<dbReference type="InterPro" id="IPR051045">
    <property type="entry name" value="TonB-dependent_transducer"/>
</dbReference>
<sequence>MVEAPPSPLESIPSEFGVGDVDQVPEIVKKVEPMYPYRARRRNIHGEVVVRFLVSAAGHVERPSIVEARPGGVFEKSVLQAVRRWRFKPGYFKGKPVPTWVVLPIRFNLNG</sequence>
<comment type="similarity">
    <text evidence="2">Belongs to the TonB family.</text>
</comment>
<evidence type="ECO:0000256" key="6">
    <source>
        <dbReference type="ARBA" id="ARBA00022692"/>
    </source>
</evidence>
<comment type="caution">
    <text evidence="11">The sequence shown here is derived from an EMBL/GenBank/DDBJ whole genome shotgun (WGS) entry which is preliminary data.</text>
</comment>
<evidence type="ECO:0000313" key="11">
    <source>
        <dbReference type="EMBL" id="GBC62341.1"/>
    </source>
</evidence>
<dbReference type="GO" id="GO:0015891">
    <property type="term" value="P:siderophore transport"/>
    <property type="evidence" value="ECO:0007669"/>
    <property type="project" value="InterPro"/>
</dbReference>
<keyword evidence="7" id="KW-0653">Protein transport</keyword>
<reference evidence="12" key="2">
    <citation type="submission" date="2019-01" db="EMBL/GenBank/DDBJ databases">
        <title>Genome sequence of Desulfonema ishimotonii strain Tokyo 01.</title>
        <authorList>
            <person name="Fukui M."/>
        </authorList>
    </citation>
    <scope>NUCLEOTIDE SEQUENCE [LARGE SCALE GENOMIC DNA]</scope>
    <source>
        <strain evidence="12">Tokyo 01</strain>
    </source>
</reference>
<keyword evidence="3" id="KW-0813">Transport</keyword>
<dbReference type="GO" id="GO:0055085">
    <property type="term" value="P:transmembrane transport"/>
    <property type="evidence" value="ECO:0007669"/>
    <property type="project" value="InterPro"/>
</dbReference>
<dbReference type="InterPro" id="IPR003538">
    <property type="entry name" value="TonB"/>
</dbReference>
<organism evidence="11 12">
    <name type="scientific">Desulfonema ishimotonii</name>
    <dbReference type="NCBI Taxonomy" id="45657"/>
    <lineage>
        <taxon>Bacteria</taxon>
        <taxon>Pseudomonadati</taxon>
        <taxon>Thermodesulfobacteriota</taxon>
        <taxon>Desulfobacteria</taxon>
        <taxon>Desulfobacterales</taxon>
        <taxon>Desulfococcaceae</taxon>
        <taxon>Desulfonema</taxon>
    </lineage>
</organism>
<dbReference type="Pfam" id="PF03544">
    <property type="entry name" value="TonB_C"/>
    <property type="match status" value="1"/>
</dbReference>
<dbReference type="Gene3D" id="3.30.1150.10">
    <property type="match status" value="1"/>
</dbReference>
<evidence type="ECO:0000256" key="4">
    <source>
        <dbReference type="ARBA" id="ARBA00022475"/>
    </source>
</evidence>
<keyword evidence="5" id="KW-0997">Cell inner membrane</keyword>
<dbReference type="AlphaFoldDB" id="A0A401FZD7"/>
<keyword evidence="6" id="KW-0812">Transmembrane</keyword>
<dbReference type="GO" id="GO:0031992">
    <property type="term" value="F:energy transducer activity"/>
    <property type="evidence" value="ECO:0007669"/>
    <property type="project" value="InterPro"/>
</dbReference>
<dbReference type="GO" id="GO:0030288">
    <property type="term" value="C:outer membrane-bounded periplasmic space"/>
    <property type="evidence" value="ECO:0007669"/>
    <property type="project" value="InterPro"/>
</dbReference>
<dbReference type="PROSITE" id="PS52015">
    <property type="entry name" value="TONB_CTD"/>
    <property type="match status" value="1"/>
</dbReference>
<dbReference type="NCBIfam" id="TIGR01352">
    <property type="entry name" value="tonB_Cterm"/>
    <property type="match status" value="1"/>
</dbReference>
<dbReference type="PANTHER" id="PTHR33446">
    <property type="entry name" value="PROTEIN TONB-RELATED"/>
    <property type="match status" value="1"/>
</dbReference>
<evidence type="ECO:0000313" key="12">
    <source>
        <dbReference type="Proteomes" id="UP000288096"/>
    </source>
</evidence>
<feature type="domain" description="TonB C-terminal" evidence="10">
    <location>
        <begin position="20"/>
        <end position="111"/>
    </location>
</feature>
<dbReference type="SUPFAM" id="SSF74653">
    <property type="entry name" value="TolA/TonB C-terminal domain"/>
    <property type="match status" value="1"/>
</dbReference>
<accession>A0A401FZD7</accession>
<reference evidence="12" key="1">
    <citation type="submission" date="2017-11" db="EMBL/GenBank/DDBJ databases">
        <authorList>
            <person name="Watanabe M."/>
            <person name="Kojima H."/>
        </authorList>
    </citation>
    <scope>NUCLEOTIDE SEQUENCE [LARGE SCALE GENOMIC DNA]</scope>
    <source>
        <strain evidence="12">Tokyo 01</strain>
    </source>
</reference>
<evidence type="ECO:0000256" key="1">
    <source>
        <dbReference type="ARBA" id="ARBA00004383"/>
    </source>
</evidence>
<evidence type="ECO:0000256" key="3">
    <source>
        <dbReference type="ARBA" id="ARBA00022448"/>
    </source>
</evidence>
<dbReference type="GO" id="GO:0005886">
    <property type="term" value="C:plasma membrane"/>
    <property type="evidence" value="ECO:0007669"/>
    <property type="project" value="UniProtKB-SubCell"/>
</dbReference>
<dbReference type="InterPro" id="IPR006260">
    <property type="entry name" value="TonB/TolA_C"/>
</dbReference>
<keyword evidence="4" id="KW-1003">Cell membrane</keyword>
<dbReference type="GO" id="GO:0015031">
    <property type="term" value="P:protein transport"/>
    <property type="evidence" value="ECO:0007669"/>
    <property type="project" value="UniProtKB-KW"/>
</dbReference>
<evidence type="ECO:0000256" key="5">
    <source>
        <dbReference type="ARBA" id="ARBA00022519"/>
    </source>
</evidence>
<name>A0A401FZD7_9BACT</name>
<gene>
    <name evidence="11" type="ORF">DENIS_3310</name>
</gene>
<dbReference type="Proteomes" id="UP000288096">
    <property type="component" value="Unassembled WGS sequence"/>
</dbReference>
<evidence type="ECO:0000256" key="9">
    <source>
        <dbReference type="ARBA" id="ARBA00023136"/>
    </source>
</evidence>
<dbReference type="EMBL" id="BEXT01000001">
    <property type="protein sequence ID" value="GBC62341.1"/>
    <property type="molecule type" value="Genomic_DNA"/>
</dbReference>
<evidence type="ECO:0000259" key="10">
    <source>
        <dbReference type="PROSITE" id="PS52015"/>
    </source>
</evidence>
<keyword evidence="8" id="KW-1133">Transmembrane helix</keyword>
<evidence type="ECO:0000256" key="7">
    <source>
        <dbReference type="ARBA" id="ARBA00022927"/>
    </source>
</evidence>
<keyword evidence="9" id="KW-0472">Membrane</keyword>
<dbReference type="PRINTS" id="PR01374">
    <property type="entry name" value="TONBPROTEIN"/>
</dbReference>
<protein>
    <submittedName>
        <fullName evidence="11">Energy transducer TonB</fullName>
    </submittedName>
</protein>